<protein>
    <submittedName>
        <fullName evidence="1">Uncharacterized protein</fullName>
    </submittedName>
</protein>
<name>G6YWB5_9GAMM</name>
<dbReference type="AlphaFoldDB" id="G6YWB5"/>
<evidence type="ECO:0000313" key="2">
    <source>
        <dbReference type="Proteomes" id="UP000003208"/>
    </source>
</evidence>
<sequence>MCSHRFEVDRGEFVISAAGSLSLAKKCHPFIKRIDFPSEDRAGLRSVKQRFWTPAVSIRLQSSQQPLNQGLKHSTIFRAPLGLNNQKRRMV</sequence>
<reference evidence="1 2" key="1">
    <citation type="journal article" date="2012" name="J. Bacteriol.">
        <title>Genome sequence of deep-sea manganese-oxidizing bacterium Marinobacter manganoxydans MnI7-9.</title>
        <authorList>
            <person name="Wang H."/>
            <person name="Li H."/>
            <person name="Shao Z."/>
            <person name="Liao S."/>
            <person name="Johnstone L."/>
            <person name="Rensing C."/>
            <person name="Wang G."/>
        </authorList>
    </citation>
    <scope>NUCLEOTIDE SEQUENCE [LARGE SCALE GENOMIC DNA]</scope>
    <source>
        <strain evidence="1 2">MnI7-9</strain>
    </source>
</reference>
<accession>G6YWB5</accession>
<proteinExistence type="predicted"/>
<dbReference type="EMBL" id="AGTR01000080">
    <property type="protein sequence ID" value="EHJ03309.1"/>
    <property type="molecule type" value="Genomic_DNA"/>
</dbReference>
<dbReference type="Proteomes" id="UP000003208">
    <property type="component" value="Unassembled WGS sequence"/>
</dbReference>
<organism evidence="1 2">
    <name type="scientific">Marinobacter manganoxydans MnI7-9</name>
    <dbReference type="NCBI Taxonomy" id="1094979"/>
    <lineage>
        <taxon>Bacteria</taxon>
        <taxon>Pseudomonadati</taxon>
        <taxon>Pseudomonadota</taxon>
        <taxon>Gammaproteobacteria</taxon>
        <taxon>Pseudomonadales</taxon>
        <taxon>Marinobacteraceae</taxon>
        <taxon>Marinobacter</taxon>
    </lineage>
</organism>
<gene>
    <name evidence="1" type="ORF">KYE_15873</name>
</gene>
<evidence type="ECO:0000313" key="1">
    <source>
        <dbReference type="EMBL" id="EHJ03309.1"/>
    </source>
</evidence>
<keyword evidence="2" id="KW-1185">Reference proteome</keyword>